<sequence length="262" mass="28202">MSETGGVDRAGRAPAGSPAVTADERWPPGVARVLAPNPSPLTLEGTNTYLVEGWVVDPGPNDDQHLARVVARAGSRARGIVLTHSHPDHADAAEPLAAALGGVPVVAPREGEQVGPFVAVATPGHALDHVCLFWQDVCFCGDLVAGRGSVLIPPERGALIAYLRSLERVRSLEPRVLCPGHGPPIWNPSRKLDEYIAHRLKREEMLLAALAEGLREKPALLDRAWFDVPPQLRPVAELNLRAHLWKLAEEGRLPADVDPADY</sequence>
<dbReference type="InterPro" id="IPR036866">
    <property type="entry name" value="RibonucZ/Hydroxyglut_hydro"/>
</dbReference>
<protein>
    <submittedName>
        <fullName evidence="3">Glyoxylase, beta-lactamase superfamily II</fullName>
    </submittedName>
</protein>
<dbReference type="InterPro" id="IPR050662">
    <property type="entry name" value="Sec-metab_biosynth-thioest"/>
</dbReference>
<accession>A0A1H6FWH9</accession>
<dbReference type="Proteomes" id="UP000222056">
    <property type="component" value="Unassembled WGS sequence"/>
</dbReference>
<dbReference type="SMART" id="SM00849">
    <property type="entry name" value="Lactamase_B"/>
    <property type="match status" value="1"/>
</dbReference>
<feature type="region of interest" description="Disordered" evidence="1">
    <location>
        <begin position="1"/>
        <end position="24"/>
    </location>
</feature>
<feature type="domain" description="Metallo-beta-lactamase" evidence="2">
    <location>
        <begin position="45"/>
        <end position="181"/>
    </location>
</feature>
<evidence type="ECO:0000313" key="4">
    <source>
        <dbReference type="Proteomes" id="UP000222056"/>
    </source>
</evidence>
<evidence type="ECO:0000313" key="3">
    <source>
        <dbReference type="EMBL" id="SEH14154.1"/>
    </source>
</evidence>
<dbReference type="STRING" id="29539.SAMN02745716_1534"/>
<keyword evidence="4" id="KW-1185">Reference proteome</keyword>
<dbReference type="Gene3D" id="1.10.10.10">
    <property type="entry name" value="Winged helix-like DNA-binding domain superfamily/Winged helix DNA-binding domain"/>
    <property type="match status" value="1"/>
</dbReference>
<reference evidence="4" key="1">
    <citation type="submission" date="2016-10" db="EMBL/GenBank/DDBJ databases">
        <authorList>
            <person name="Varghese N."/>
            <person name="Submissions S."/>
        </authorList>
    </citation>
    <scope>NUCLEOTIDE SEQUENCE [LARGE SCALE GENOMIC DNA]</scope>
    <source>
        <strain evidence="4">ATCC 35263</strain>
    </source>
</reference>
<dbReference type="InterPro" id="IPR036388">
    <property type="entry name" value="WH-like_DNA-bd_sf"/>
</dbReference>
<gene>
    <name evidence="3" type="ORF">SAMN02745716_1534</name>
</gene>
<dbReference type="Pfam" id="PF17778">
    <property type="entry name" value="WHD_BLACT"/>
    <property type="match status" value="1"/>
</dbReference>
<dbReference type="AlphaFoldDB" id="A0A1H6FWH9"/>
<dbReference type="Gene3D" id="3.60.15.10">
    <property type="entry name" value="Ribonuclease Z/Hydroxyacylglutathione hydrolase-like"/>
    <property type="match status" value="2"/>
</dbReference>
<dbReference type="CDD" id="cd16278">
    <property type="entry name" value="metallo-hydrolase-like_MBL-fold"/>
    <property type="match status" value="1"/>
</dbReference>
<dbReference type="SUPFAM" id="SSF56281">
    <property type="entry name" value="Metallo-hydrolase/oxidoreductase"/>
    <property type="match status" value="1"/>
</dbReference>
<dbReference type="InterPro" id="IPR001279">
    <property type="entry name" value="Metallo-B-lactamas"/>
</dbReference>
<dbReference type="PANTHER" id="PTHR23131">
    <property type="entry name" value="ENDORIBONUCLEASE LACTB2"/>
    <property type="match status" value="1"/>
</dbReference>
<evidence type="ECO:0000259" key="2">
    <source>
        <dbReference type="SMART" id="SM00849"/>
    </source>
</evidence>
<evidence type="ECO:0000256" key="1">
    <source>
        <dbReference type="SAM" id="MobiDB-lite"/>
    </source>
</evidence>
<name>A0A1H6FWH9_THEAL</name>
<organism evidence="3 4">
    <name type="scientific">Thermoleophilum album</name>
    <dbReference type="NCBI Taxonomy" id="29539"/>
    <lineage>
        <taxon>Bacteria</taxon>
        <taxon>Bacillati</taxon>
        <taxon>Actinomycetota</taxon>
        <taxon>Thermoleophilia</taxon>
        <taxon>Thermoleophilales</taxon>
        <taxon>Thermoleophilaceae</taxon>
        <taxon>Thermoleophilum</taxon>
    </lineage>
</organism>
<dbReference type="EMBL" id="FNWJ01000002">
    <property type="protein sequence ID" value="SEH14154.1"/>
    <property type="molecule type" value="Genomic_DNA"/>
</dbReference>
<dbReference type="RefSeq" id="WP_093117866.1">
    <property type="nucleotide sequence ID" value="NZ_FNWJ01000002.1"/>
</dbReference>
<dbReference type="Pfam" id="PF00753">
    <property type="entry name" value="Lactamase_B"/>
    <property type="match status" value="2"/>
</dbReference>
<proteinExistence type="predicted"/>
<dbReference type="OrthoDB" id="9788263at2"/>
<dbReference type="InterPro" id="IPR041516">
    <property type="entry name" value="LACTB2_WH"/>
</dbReference>
<dbReference type="PANTHER" id="PTHR23131:SF0">
    <property type="entry name" value="ENDORIBONUCLEASE LACTB2"/>
    <property type="match status" value="1"/>
</dbReference>